<evidence type="ECO:0000313" key="3">
    <source>
        <dbReference type="EMBL" id="GAA0294922.1"/>
    </source>
</evidence>
<dbReference type="Proteomes" id="UP001501867">
    <property type="component" value="Unassembled WGS sequence"/>
</dbReference>
<protein>
    <recommendedName>
        <fullName evidence="2">LysM domain-containing protein</fullName>
    </recommendedName>
</protein>
<feature type="compositionally biased region" description="Low complexity" evidence="1">
    <location>
        <begin position="93"/>
        <end position="114"/>
    </location>
</feature>
<feature type="region of interest" description="Disordered" evidence="1">
    <location>
        <begin position="1"/>
        <end position="157"/>
    </location>
</feature>
<sequence>MGSPGWPRHRAAARPVADSGDRPAPGAAPGPPGGAPPGGTPTPRRRRTQMGLFDFLKHDKKKQAEQTEQQAAAPGGGAAPPTPSDMGSKYTDAAAATKAAAERMAASAPKSAMPPKTPMPPKAAHPAPAAPSDLSAAHKAVPVPPKPAPAAKKRTYTVKPGDSLSAIARRELGNEARWRELYALNRGVIGANPDLIHPGQVLTLPS</sequence>
<organism evidence="3 4">
    <name type="scientific">Streptomyces polychromogenes</name>
    <dbReference type="NCBI Taxonomy" id="67342"/>
    <lineage>
        <taxon>Bacteria</taxon>
        <taxon>Bacillati</taxon>
        <taxon>Actinomycetota</taxon>
        <taxon>Actinomycetes</taxon>
        <taxon>Kitasatosporales</taxon>
        <taxon>Streptomycetaceae</taxon>
        <taxon>Streptomyces</taxon>
    </lineage>
</organism>
<reference evidence="4" key="1">
    <citation type="journal article" date="2019" name="Int. J. Syst. Evol. Microbiol.">
        <title>The Global Catalogue of Microorganisms (GCM) 10K type strain sequencing project: providing services to taxonomists for standard genome sequencing and annotation.</title>
        <authorList>
            <consortium name="The Broad Institute Genomics Platform"/>
            <consortium name="The Broad Institute Genome Sequencing Center for Infectious Disease"/>
            <person name="Wu L."/>
            <person name="Ma J."/>
        </authorList>
    </citation>
    <scope>NUCLEOTIDE SEQUENCE [LARGE SCALE GENOMIC DNA]</scope>
    <source>
        <strain evidence="4">JCM 4505</strain>
    </source>
</reference>
<dbReference type="InterPro" id="IPR052196">
    <property type="entry name" value="Bact_Kbp"/>
</dbReference>
<feature type="compositionally biased region" description="Pro residues" evidence="1">
    <location>
        <begin position="26"/>
        <end position="40"/>
    </location>
</feature>
<name>A0ABP3F577_9ACTN</name>
<dbReference type="PROSITE" id="PS51782">
    <property type="entry name" value="LYSM"/>
    <property type="match status" value="1"/>
</dbReference>
<dbReference type="SUPFAM" id="SSF54106">
    <property type="entry name" value="LysM domain"/>
    <property type="match status" value="1"/>
</dbReference>
<evidence type="ECO:0000313" key="4">
    <source>
        <dbReference type="Proteomes" id="UP001501867"/>
    </source>
</evidence>
<dbReference type="PANTHER" id="PTHR34700">
    <property type="entry name" value="POTASSIUM BINDING PROTEIN KBP"/>
    <property type="match status" value="1"/>
</dbReference>
<dbReference type="InterPro" id="IPR018392">
    <property type="entry name" value="LysM"/>
</dbReference>
<evidence type="ECO:0000256" key="1">
    <source>
        <dbReference type="SAM" id="MobiDB-lite"/>
    </source>
</evidence>
<dbReference type="PANTHER" id="PTHR34700:SF4">
    <property type="entry name" value="PHAGE-LIKE ELEMENT PBSX PROTEIN XKDP"/>
    <property type="match status" value="1"/>
</dbReference>
<keyword evidence="4" id="KW-1185">Reference proteome</keyword>
<dbReference type="EMBL" id="BAAABV010000017">
    <property type="protein sequence ID" value="GAA0294922.1"/>
    <property type="molecule type" value="Genomic_DNA"/>
</dbReference>
<proteinExistence type="predicted"/>
<feature type="domain" description="LysM" evidence="2">
    <location>
        <begin position="154"/>
        <end position="204"/>
    </location>
</feature>
<comment type="caution">
    <text evidence="3">The sequence shown here is derived from an EMBL/GenBank/DDBJ whole genome shotgun (WGS) entry which is preliminary data.</text>
</comment>
<gene>
    <name evidence="3" type="ORF">GCM10010302_37000</name>
</gene>
<feature type="compositionally biased region" description="Low complexity" evidence="1">
    <location>
        <begin position="124"/>
        <end position="141"/>
    </location>
</feature>
<dbReference type="CDD" id="cd00118">
    <property type="entry name" value="LysM"/>
    <property type="match status" value="1"/>
</dbReference>
<dbReference type="Gene3D" id="3.10.350.10">
    <property type="entry name" value="LysM domain"/>
    <property type="match status" value="1"/>
</dbReference>
<dbReference type="Pfam" id="PF01476">
    <property type="entry name" value="LysM"/>
    <property type="match status" value="1"/>
</dbReference>
<dbReference type="SMART" id="SM00257">
    <property type="entry name" value="LysM"/>
    <property type="match status" value="1"/>
</dbReference>
<dbReference type="InterPro" id="IPR036779">
    <property type="entry name" value="LysM_dom_sf"/>
</dbReference>
<accession>A0ABP3F577</accession>
<evidence type="ECO:0000259" key="2">
    <source>
        <dbReference type="PROSITE" id="PS51782"/>
    </source>
</evidence>